<organism evidence="2 3">
    <name type="scientific">Mycoplasma testudineum</name>
    <dbReference type="NCBI Taxonomy" id="244584"/>
    <lineage>
        <taxon>Bacteria</taxon>
        <taxon>Bacillati</taxon>
        <taxon>Mycoplasmatota</taxon>
        <taxon>Mollicutes</taxon>
        <taxon>Mycoplasmataceae</taxon>
        <taxon>Mycoplasma</taxon>
    </lineage>
</organism>
<accession>A0A4R6IGB2</accession>
<sequence>MKKINMFISSLVIVASIPIVSTMSLNVMEIKSQNSKSITKETMQTLDSLINSIETTEKNKAISNIITVRNKTYDVSLDYSLSNITETKEYTANIYLKSKDNLEKNIIELSKQNFSKIVNFYVSSLAPLILITFEDESYFEANNKILSNLNFIDFSISEISPSTQNMELSEDLNNEMQTIENNREILNKGLTNYEKYIFDNAYSGNVKVGVLEVDGFVDKWHEVFSSTKHMIHTMKSDLKFNETSDHATAVASLINGKNSITDKTEIYSATTKNKIESIEWMIRNGIKLINHSYGRTIVEYITKKEKGITIILNKIFHDYIGYSHFNYYLDYISQRYDVTNVFSAGNDADETFEGRNYEKIEGYALSPNVITVGAFSKKSNIDNRKVITKTPYSEFGIETSKLGDKISSFTGLPKPIIVAEDDVNINAIREWTGVYDKIGTSFSAPRVTASLSIVDRKFKNLKSRVYTHMAILAASGSDFEGQPYVGETKTPWLNYNGFDKKVGAGKINNWKLHAAAANTTQYEIPHTQSKFEIYSKMFHVNHGKTISIGLAWLYNAGYNMFTPNPWQNDLYNYIPYVGTAIAAIENANSTKSRSERQIDFKNGYENVKGIIYSDFDVYLENYNGWSQKWVTVGSSTKYNTNVERLVHKAMDYNTNSYRIRVVKYKSADVKYAYKSIDKLSLSYVVWDEKK</sequence>
<keyword evidence="3" id="KW-1185">Reference proteome</keyword>
<evidence type="ECO:0000313" key="2">
    <source>
        <dbReference type="EMBL" id="TDO21192.1"/>
    </source>
</evidence>
<dbReference type="GO" id="GO:0006508">
    <property type="term" value="P:proteolysis"/>
    <property type="evidence" value="ECO:0007669"/>
    <property type="project" value="InterPro"/>
</dbReference>
<protein>
    <submittedName>
        <fullName evidence="2">Subtilase family protein</fullName>
    </submittedName>
</protein>
<feature type="domain" description="Peptidase S8/S53" evidence="1">
    <location>
        <begin position="241"/>
        <end position="505"/>
    </location>
</feature>
<dbReference type="SUPFAM" id="SSF52743">
    <property type="entry name" value="Subtilisin-like"/>
    <property type="match status" value="1"/>
</dbReference>
<evidence type="ECO:0000313" key="3">
    <source>
        <dbReference type="Proteomes" id="UP000295518"/>
    </source>
</evidence>
<dbReference type="InterPro" id="IPR000209">
    <property type="entry name" value="Peptidase_S8/S53_dom"/>
</dbReference>
<evidence type="ECO:0000259" key="1">
    <source>
        <dbReference type="Pfam" id="PF00082"/>
    </source>
</evidence>
<dbReference type="GO" id="GO:0004252">
    <property type="term" value="F:serine-type endopeptidase activity"/>
    <property type="evidence" value="ECO:0007669"/>
    <property type="project" value="InterPro"/>
</dbReference>
<proteinExistence type="predicted"/>
<dbReference type="InterPro" id="IPR036852">
    <property type="entry name" value="Peptidase_S8/S53_dom_sf"/>
</dbReference>
<dbReference type="EMBL" id="SNWN01000009">
    <property type="protein sequence ID" value="TDO21192.1"/>
    <property type="molecule type" value="Genomic_DNA"/>
</dbReference>
<gene>
    <name evidence="2" type="ORF">EI74_0223</name>
</gene>
<dbReference type="AlphaFoldDB" id="A0A4R6IGB2"/>
<dbReference type="Pfam" id="PF00082">
    <property type="entry name" value="Peptidase_S8"/>
    <property type="match status" value="1"/>
</dbReference>
<comment type="caution">
    <text evidence="2">The sequence shown here is derived from an EMBL/GenBank/DDBJ whole genome shotgun (WGS) entry which is preliminary data.</text>
</comment>
<name>A0A4R6IGB2_9MOLU</name>
<dbReference type="OrthoDB" id="400531at2"/>
<dbReference type="Gene3D" id="3.40.50.200">
    <property type="entry name" value="Peptidase S8/S53 domain"/>
    <property type="match status" value="1"/>
</dbReference>
<reference evidence="2 3" key="1">
    <citation type="submission" date="2019-03" db="EMBL/GenBank/DDBJ databases">
        <title>Genomic Encyclopedia of Archaeal and Bacterial Type Strains, Phase II (KMG-II): from individual species to whole genera.</title>
        <authorList>
            <person name="Goeker M."/>
        </authorList>
    </citation>
    <scope>NUCLEOTIDE SEQUENCE [LARGE SCALE GENOMIC DNA]</scope>
    <source>
        <strain evidence="2 3">ATCC 700618</strain>
    </source>
</reference>
<dbReference type="Proteomes" id="UP000295518">
    <property type="component" value="Unassembled WGS sequence"/>
</dbReference>
<dbReference type="RefSeq" id="WP_094254294.1">
    <property type="nucleotide sequence ID" value="NZ_NNCE01000001.1"/>
</dbReference>